<protein>
    <recommendedName>
        <fullName evidence="4">BrnA antitoxin family protein</fullName>
    </recommendedName>
</protein>
<keyword evidence="3" id="KW-1185">Reference proteome</keyword>
<evidence type="ECO:0008006" key="4">
    <source>
        <dbReference type="Google" id="ProtNLM"/>
    </source>
</evidence>
<dbReference type="Pfam" id="PF14384">
    <property type="entry name" value="BrnA_antitoxin"/>
    <property type="match status" value="1"/>
</dbReference>
<sequence>MAELSPGPVDPDDAPAWTDEQFARAEIAENGAVLEPATGTLTKGPGRHALDHPKQRVTLRLDHDVAEALRASGKGWQTRVNSVLREWLEQ</sequence>
<evidence type="ECO:0000313" key="2">
    <source>
        <dbReference type="EMBL" id="TFF23356.1"/>
    </source>
</evidence>
<name>A0A4Y8RLM6_9HYPH</name>
<dbReference type="OrthoDB" id="361944at2"/>
<proteinExistence type="predicted"/>
<comment type="caution">
    <text evidence="2">The sequence shown here is derived from an EMBL/GenBank/DDBJ whole genome shotgun (WGS) entry which is preliminary data.</text>
</comment>
<evidence type="ECO:0000256" key="1">
    <source>
        <dbReference type="SAM" id="MobiDB-lite"/>
    </source>
</evidence>
<accession>A0A4Y8RLM6</accession>
<dbReference type="Proteomes" id="UP000298179">
    <property type="component" value="Unassembled WGS sequence"/>
</dbReference>
<feature type="region of interest" description="Disordered" evidence="1">
    <location>
        <begin position="28"/>
        <end position="50"/>
    </location>
</feature>
<organism evidence="2 3">
    <name type="scientific">Jiella endophytica</name>
    <dbReference type="NCBI Taxonomy" id="2558362"/>
    <lineage>
        <taxon>Bacteria</taxon>
        <taxon>Pseudomonadati</taxon>
        <taxon>Pseudomonadota</taxon>
        <taxon>Alphaproteobacteria</taxon>
        <taxon>Hyphomicrobiales</taxon>
        <taxon>Aurantimonadaceae</taxon>
        <taxon>Jiella</taxon>
    </lineage>
</organism>
<gene>
    <name evidence="2" type="ORF">E3C22_10770</name>
</gene>
<dbReference type="InterPro" id="IPR025528">
    <property type="entry name" value="BrnA_antitoxin"/>
</dbReference>
<reference evidence="2 3" key="1">
    <citation type="submission" date="2019-03" db="EMBL/GenBank/DDBJ databases">
        <title>Jiella endophytica sp. nov., a novel endophytic bacterium isolated from root of Ficus microcarpa Linn. f.</title>
        <authorList>
            <person name="Tuo L."/>
        </authorList>
    </citation>
    <scope>NUCLEOTIDE SEQUENCE [LARGE SCALE GENOMIC DNA]</scope>
    <source>
        <strain evidence="2 3">CBS5Q-3</strain>
    </source>
</reference>
<evidence type="ECO:0000313" key="3">
    <source>
        <dbReference type="Proteomes" id="UP000298179"/>
    </source>
</evidence>
<dbReference type="EMBL" id="SOZD01000003">
    <property type="protein sequence ID" value="TFF23356.1"/>
    <property type="molecule type" value="Genomic_DNA"/>
</dbReference>
<dbReference type="AlphaFoldDB" id="A0A4Y8RLM6"/>